<accession>A0A2S1LES9</accession>
<dbReference type="GO" id="GO:1990281">
    <property type="term" value="C:efflux pump complex"/>
    <property type="evidence" value="ECO:0007669"/>
    <property type="project" value="TreeGrafter"/>
</dbReference>
<evidence type="ECO:0000313" key="7">
    <source>
        <dbReference type="Proteomes" id="UP000244527"/>
    </source>
</evidence>
<reference evidence="6 7" key="1">
    <citation type="submission" date="2017-04" db="EMBL/GenBank/DDBJ databases">
        <title>Compelte genome sequence of WV33.</title>
        <authorList>
            <person name="Lee P.C."/>
        </authorList>
    </citation>
    <scope>NUCLEOTIDE SEQUENCE [LARGE SCALE GENOMIC DNA]</scope>
    <source>
        <strain evidence="6 7">WV33</strain>
    </source>
</reference>
<sequence>MKKSVLLLIVMSPIWVFSQQKITLTSCYELAAKNYPLAKQTALLQQKSTFEIDAMNKAKLPKIDLNAQATYQSAVTQLPISIPNITITPLNKDQYRATVDVNQLIYNGGMIEANSKLKTAQTLTQQQQVAVNLYTLKSRINYSYLMILLWQDQNLLLLDKKNTIVSKIKEVKSAVKNGAVLPASEQVLEAELLKLKQALTENSFQRTKELQNLASLTKTTFEVNTVLEKPRTIDSNGTRPEIQFFDLQQAQIDASKEVISKSNLPKLNAFGQAGYGNPGLNMLNNSFEGFYIVGLKMNWTIFDWDKSKTDKQALDIAKEIVSTDKETFETNNQMQLAELQTEIEKMLIIIQTDDEIIQLREKVVQSSDSQLRNGVITASDYVTELNHLFEAKTNQKVHETQLELAQINYQTTKGIN</sequence>
<dbReference type="SUPFAM" id="SSF56954">
    <property type="entry name" value="Outer membrane efflux proteins (OEP)"/>
    <property type="match status" value="1"/>
</dbReference>
<gene>
    <name evidence="6" type="ORF">FFWV33_11935</name>
</gene>
<dbReference type="InterPro" id="IPR051906">
    <property type="entry name" value="TolC-like"/>
</dbReference>
<keyword evidence="7" id="KW-1185">Reference proteome</keyword>
<evidence type="ECO:0000256" key="5">
    <source>
        <dbReference type="ARBA" id="ARBA00023237"/>
    </source>
</evidence>
<comment type="subcellular location">
    <subcellularLocation>
        <location evidence="1">Cell outer membrane</location>
    </subcellularLocation>
</comment>
<dbReference type="Proteomes" id="UP000244527">
    <property type="component" value="Chromosome"/>
</dbReference>
<keyword evidence="2" id="KW-1134">Transmembrane beta strand</keyword>
<dbReference type="PANTHER" id="PTHR30026:SF20">
    <property type="entry name" value="OUTER MEMBRANE PROTEIN TOLC"/>
    <property type="match status" value="1"/>
</dbReference>
<dbReference type="OrthoDB" id="976750at2"/>
<protein>
    <submittedName>
        <fullName evidence="6">Transporter</fullName>
    </submittedName>
</protein>
<keyword evidence="3" id="KW-0812">Transmembrane</keyword>
<evidence type="ECO:0000256" key="4">
    <source>
        <dbReference type="ARBA" id="ARBA00023136"/>
    </source>
</evidence>
<dbReference type="GO" id="GO:0009279">
    <property type="term" value="C:cell outer membrane"/>
    <property type="evidence" value="ECO:0007669"/>
    <property type="project" value="UniProtKB-SubCell"/>
</dbReference>
<dbReference type="RefSeq" id="WP_108741100.1">
    <property type="nucleotide sequence ID" value="NZ_CP020918.1"/>
</dbReference>
<evidence type="ECO:0000313" key="6">
    <source>
        <dbReference type="EMBL" id="AWG22171.1"/>
    </source>
</evidence>
<dbReference type="EMBL" id="CP020918">
    <property type="protein sequence ID" value="AWG22171.1"/>
    <property type="molecule type" value="Genomic_DNA"/>
</dbReference>
<proteinExistence type="predicted"/>
<dbReference type="Gene3D" id="1.20.1600.10">
    <property type="entry name" value="Outer membrane efflux proteins (OEP)"/>
    <property type="match status" value="1"/>
</dbReference>
<dbReference type="GO" id="GO:0015562">
    <property type="term" value="F:efflux transmembrane transporter activity"/>
    <property type="evidence" value="ECO:0007669"/>
    <property type="project" value="InterPro"/>
</dbReference>
<organism evidence="6 7">
    <name type="scientific">Flavobacterium faecale</name>
    <dbReference type="NCBI Taxonomy" id="1355330"/>
    <lineage>
        <taxon>Bacteria</taxon>
        <taxon>Pseudomonadati</taxon>
        <taxon>Bacteroidota</taxon>
        <taxon>Flavobacteriia</taxon>
        <taxon>Flavobacteriales</taxon>
        <taxon>Flavobacteriaceae</taxon>
        <taxon>Flavobacterium</taxon>
    </lineage>
</organism>
<dbReference type="GO" id="GO:0015288">
    <property type="term" value="F:porin activity"/>
    <property type="evidence" value="ECO:0007669"/>
    <property type="project" value="TreeGrafter"/>
</dbReference>
<evidence type="ECO:0000256" key="3">
    <source>
        <dbReference type="ARBA" id="ARBA00022692"/>
    </source>
</evidence>
<keyword evidence="5" id="KW-0998">Cell outer membrane</keyword>
<evidence type="ECO:0000256" key="1">
    <source>
        <dbReference type="ARBA" id="ARBA00004442"/>
    </source>
</evidence>
<dbReference type="AlphaFoldDB" id="A0A2S1LES9"/>
<keyword evidence="4" id="KW-0472">Membrane</keyword>
<evidence type="ECO:0000256" key="2">
    <source>
        <dbReference type="ARBA" id="ARBA00022452"/>
    </source>
</evidence>
<dbReference type="KEGG" id="ffa:FFWV33_11935"/>
<dbReference type="PANTHER" id="PTHR30026">
    <property type="entry name" value="OUTER MEMBRANE PROTEIN TOLC"/>
    <property type="match status" value="1"/>
</dbReference>
<name>A0A2S1LES9_9FLAO</name>